<dbReference type="SUPFAM" id="SSF50978">
    <property type="entry name" value="WD40 repeat-like"/>
    <property type="match status" value="1"/>
</dbReference>
<keyword evidence="3" id="KW-0677">Repeat</keyword>
<dbReference type="PROSITE" id="PS51375">
    <property type="entry name" value="PPR"/>
    <property type="match status" value="6"/>
</dbReference>
<evidence type="ECO:0000259" key="8">
    <source>
        <dbReference type="PROSITE" id="PS50994"/>
    </source>
</evidence>
<dbReference type="NCBIfam" id="TIGR00756">
    <property type="entry name" value="PPR"/>
    <property type="match status" value="5"/>
</dbReference>
<feature type="compositionally biased region" description="Acidic residues" evidence="7">
    <location>
        <begin position="963"/>
        <end position="975"/>
    </location>
</feature>
<reference evidence="10" key="2">
    <citation type="submission" date="2024-04" db="EMBL/GenBank/DDBJ databases">
        <authorList>
            <person name="Chen Y."/>
            <person name="Shah S."/>
            <person name="Dougan E. K."/>
            <person name="Thang M."/>
            <person name="Chan C."/>
        </authorList>
    </citation>
    <scope>NUCLEOTIDE SEQUENCE [LARGE SCALE GENOMIC DNA]</scope>
</reference>
<feature type="repeat" description="PPR" evidence="6">
    <location>
        <begin position="3089"/>
        <end position="3123"/>
    </location>
</feature>
<feature type="region of interest" description="Disordered" evidence="7">
    <location>
        <begin position="482"/>
        <end position="762"/>
    </location>
</feature>
<dbReference type="PANTHER" id="PTHR19865">
    <property type="entry name" value="U3 SMALL NUCLEOLAR RNA INTERACTING PROTEIN 2"/>
    <property type="match status" value="1"/>
</dbReference>
<dbReference type="Proteomes" id="UP001152797">
    <property type="component" value="Unassembled WGS sequence"/>
</dbReference>
<dbReference type="Pfam" id="PF13041">
    <property type="entry name" value="PPR_2"/>
    <property type="match status" value="1"/>
</dbReference>
<feature type="compositionally biased region" description="Basic and acidic residues" evidence="7">
    <location>
        <begin position="1487"/>
        <end position="1505"/>
    </location>
</feature>
<feature type="domain" description="Integrase catalytic" evidence="8">
    <location>
        <begin position="1950"/>
        <end position="2133"/>
    </location>
</feature>
<dbReference type="GO" id="GO:0032040">
    <property type="term" value="C:small-subunit processome"/>
    <property type="evidence" value="ECO:0007669"/>
    <property type="project" value="TreeGrafter"/>
</dbReference>
<dbReference type="InterPro" id="IPR033443">
    <property type="entry name" value="PROP1-like_PPR_dom"/>
</dbReference>
<evidence type="ECO:0000256" key="4">
    <source>
        <dbReference type="ARBA" id="ARBA00023242"/>
    </source>
</evidence>
<dbReference type="InterPro" id="IPR001680">
    <property type="entry name" value="WD40_rpt"/>
</dbReference>
<dbReference type="GO" id="GO:0015074">
    <property type="term" value="P:DNA integration"/>
    <property type="evidence" value="ECO:0007669"/>
    <property type="project" value="InterPro"/>
</dbReference>
<feature type="repeat" description="PPR" evidence="6">
    <location>
        <begin position="3019"/>
        <end position="3053"/>
    </location>
</feature>
<dbReference type="Pfam" id="PF07727">
    <property type="entry name" value="RVT_2"/>
    <property type="match status" value="1"/>
</dbReference>
<feature type="repeat" description="WD" evidence="5">
    <location>
        <begin position="3528"/>
        <end position="3569"/>
    </location>
</feature>
<feature type="region of interest" description="Disordered" evidence="7">
    <location>
        <begin position="1000"/>
        <end position="1079"/>
    </location>
</feature>
<feature type="repeat" description="WD" evidence="5">
    <location>
        <begin position="3483"/>
        <end position="3515"/>
    </location>
</feature>
<feature type="region of interest" description="Disordered" evidence="7">
    <location>
        <begin position="2267"/>
        <end position="2350"/>
    </location>
</feature>
<dbReference type="EMBL" id="CAMXCT030000408">
    <property type="protein sequence ID" value="CAL4765712.1"/>
    <property type="molecule type" value="Genomic_DNA"/>
</dbReference>
<feature type="compositionally biased region" description="Pro residues" evidence="7">
    <location>
        <begin position="2287"/>
        <end position="2306"/>
    </location>
</feature>
<dbReference type="InterPro" id="IPR039241">
    <property type="entry name" value="Rrp9-like"/>
</dbReference>
<accession>A0A9P1BTG5</accession>
<feature type="compositionally biased region" description="Basic and acidic residues" evidence="7">
    <location>
        <begin position="597"/>
        <end position="612"/>
    </location>
</feature>
<feature type="compositionally biased region" description="Basic and acidic residues" evidence="7">
    <location>
        <begin position="1280"/>
        <end position="1290"/>
    </location>
</feature>
<feature type="region of interest" description="Disordered" evidence="7">
    <location>
        <begin position="1444"/>
        <end position="1506"/>
    </location>
</feature>
<dbReference type="EMBL" id="CAMXCT020000408">
    <property type="protein sequence ID" value="CAL1131775.1"/>
    <property type="molecule type" value="Genomic_DNA"/>
</dbReference>
<dbReference type="InterPro" id="IPR036397">
    <property type="entry name" value="RNaseH_sf"/>
</dbReference>
<feature type="compositionally biased region" description="Basic and acidic residues" evidence="7">
    <location>
        <begin position="351"/>
        <end position="370"/>
    </location>
</feature>
<keyword evidence="11" id="KW-1185">Reference proteome</keyword>
<dbReference type="InterPro" id="IPR001584">
    <property type="entry name" value="Integrase_cat-core"/>
</dbReference>
<feature type="compositionally biased region" description="Basic and acidic residues" evidence="7">
    <location>
        <begin position="255"/>
        <end position="266"/>
    </location>
</feature>
<dbReference type="Gene3D" id="3.30.420.10">
    <property type="entry name" value="Ribonuclease H-like superfamily/Ribonuclease H"/>
    <property type="match status" value="1"/>
</dbReference>
<feature type="repeat" description="PPR" evidence="6">
    <location>
        <begin position="3124"/>
        <end position="3158"/>
    </location>
</feature>
<protein>
    <recommendedName>
        <fullName evidence="8">Integrase catalytic domain-containing protein</fullName>
    </recommendedName>
</protein>
<dbReference type="PANTHER" id="PTHR19865:SF0">
    <property type="entry name" value="U3 SMALL NUCLEOLAR RNA-INTERACTING PROTEIN 2"/>
    <property type="match status" value="1"/>
</dbReference>
<feature type="region of interest" description="Disordered" evidence="7">
    <location>
        <begin position="1340"/>
        <end position="1404"/>
    </location>
</feature>
<dbReference type="InterPro" id="IPR013103">
    <property type="entry name" value="RVT_2"/>
</dbReference>
<feature type="compositionally biased region" description="Acidic residues" evidence="7">
    <location>
        <begin position="273"/>
        <end position="283"/>
    </location>
</feature>
<dbReference type="EMBL" id="CAMXCT010000408">
    <property type="protein sequence ID" value="CAI3978400.1"/>
    <property type="molecule type" value="Genomic_DNA"/>
</dbReference>
<dbReference type="InterPro" id="IPR036322">
    <property type="entry name" value="WD40_repeat_dom_sf"/>
</dbReference>
<comment type="subcellular location">
    <subcellularLocation>
        <location evidence="1">Nucleus</location>
    </subcellularLocation>
</comment>
<dbReference type="InterPro" id="IPR012337">
    <property type="entry name" value="RNaseH-like_sf"/>
</dbReference>
<dbReference type="PROSITE" id="PS50082">
    <property type="entry name" value="WD_REPEATS_2"/>
    <property type="match status" value="5"/>
</dbReference>
<dbReference type="InterPro" id="IPR011990">
    <property type="entry name" value="TPR-like_helical_dom_sf"/>
</dbReference>
<feature type="compositionally biased region" description="Acidic residues" evidence="7">
    <location>
        <begin position="1054"/>
        <end position="1079"/>
    </location>
</feature>
<feature type="repeat" description="WD" evidence="5">
    <location>
        <begin position="3433"/>
        <end position="3474"/>
    </location>
</feature>
<gene>
    <name evidence="9" type="ORF">C1SCF055_LOCUS6453</name>
</gene>
<comment type="caution">
    <text evidence="9">The sequence shown here is derived from an EMBL/GenBank/DDBJ whole genome shotgun (WGS) entry which is preliminary data.</text>
</comment>
<feature type="compositionally biased region" description="Acidic residues" evidence="7">
    <location>
        <begin position="3362"/>
        <end position="3383"/>
    </location>
</feature>
<feature type="compositionally biased region" description="Basic residues" evidence="7">
    <location>
        <begin position="536"/>
        <end position="558"/>
    </location>
</feature>
<feature type="region of interest" description="Disordered" evidence="7">
    <location>
        <begin position="3339"/>
        <end position="3384"/>
    </location>
</feature>
<name>A0A9P1BTG5_9DINO</name>
<organism evidence="9">
    <name type="scientific">Cladocopium goreaui</name>
    <dbReference type="NCBI Taxonomy" id="2562237"/>
    <lineage>
        <taxon>Eukaryota</taxon>
        <taxon>Sar</taxon>
        <taxon>Alveolata</taxon>
        <taxon>Dinophyceae</taxon>
        <taxon>Suessiales</taxon>
        <taxon>Symbiodiniaceae</taxon>
        <taxon>Cladocopium</taxon>
    </lineage>
</organism>
<reference evidence="9" key="1">
    <citation type="submission" date="2022-10" db="EMBL/GenBank/DDBJ databases">
        <authorList>
            <person name="Chen Y."/>
            <person name="Dougan E. K."/>
            <person name="Chan C."/>
            <person name="Rhodes N."/>
            <person name="Thang M."/>
        </authorList>
    </citation>
    <scope>NUCLEOTIDE SEQUENCE</scope>
</reference>
<evidence type="ECO:0000313" key="11">
    <source>
        <dbReference type="Proteomes" id="UP001152797"/>
    </source>
</evidence>
<feature type="compositionally biased region" description="Low complexity" evidence="7">
    <location>
        <begin position="1016"/>
        <end position="1030"/>
    </location>
</feature>
<dbReference type="PROSITE" id="PS50294">
    <property type="entry name" value="WD_REPEATS_REGION"/>
    <property type="match status" value="2"/>
</dbReference>
<feature type="compositionally biased region" description="Polar residues" evidence="7">
    <location>
        <begin position="1358"/>
        <end position="1377"/>
    </location>
</feature>
<dbReference type="SUPFAM" id="SSF53098">
    <property type="entry name" value="Ribonuclease H-like"/>
    <property type="match status" value="1"/>
</dbReference>
<feature type="region of interest" description="Disordered" evidence="7">
    <location>
        <begin position="1271"/>
        <end position="1300"/>
    </location>
</feature>
<dbReference type="InterPro" id="IPR015943">
    <property type="entry name" value="WD40/YVTN_repeat-like_dom_sf"/>
</dbReference>
<dbReference type="InterPro" id="IPR002885">
    <property type="entry name" value="PPR_rpt"/>
</dbReference>
<proteinExistence type="predicted"/>
<evidence type="ECO:0000256" key="5">
    <source>
        <dbReference type="PROSITE-ProRule" id="PRU00221"/>
    </source>
</evidence>
<feature type="compositionally biased region" description="Acidic residues" evidence="7">
    <location>
        <begin position="617"/>
        <end position="631"/>
    </location>
</feature>
<feature type="repeat" description="PPR" evidence="6">
    <location>
        <begin position="2"/>
        <end position="32"/>
    </location>
</feature>
<feature type="compositionally biased region" description="Basic and acidic residues" evidence="7">
    <location>
        <begin position="299"/>
        <end position="309"/>
    </location>
</feature>
<dbReference type="GO" id="GO:0034511">
    <property type="term" value="F:U3 snoRNA binding"/>
    <property type="evidence" value="ECO:0007669"/>
    <property type="project" value="InterPro"/>
</dbReference>
<dbReference type="PROSITE" id="PS50994">
    <property type="entry name" value="INTEGRASE"/>
    <property type="match status" value="1"/>
</dbReference>
<dbReference type="Pfam" id="PF17177">
    <property type="entry name" value="PPR_long"/>
    <property type="match status" value="1"/>
</dbReference>
<dbReference type="Gene3D" id="2.130.10.10">
    <property type="entry name" value="YVTN repeat-like/Quinoprotein amine dehydrogenase"/>
    <property type="match status" value="1"/>
</dbReference>
<feature type="repeat" description="WD" evidence="5">
    <location>
        <begin position="3610"/>
        <end position="3650"/>
    </location>
</feature>
<evidence type="ECO:0000256" key="2">
    <source>
        <dbReference type="ARBA" id="ARBA00022574"/>
    </source>
</evidence>
<feature type="region of interest" description="Disordered" evidence="7">
    <location>
        <begin position="205"/>
        <end position="468"/>
    </location>
</feature>
<evidence type="ECO:0000256" key="6">
    <source>
        <dbReference type="PROSITE-ProRule" id="PRU00708"/>
    </source>
</evidence>
<evidence type="ECO:0000256" key="1">
    <source>
        <dbReference type="ARBA" id="ARBA00004123"/>
    </source>
</evidence>
<dbReference type="SMART" id="SM00320">
    <property type="entry name" value="WD40"/>
    <property type="match status" value="6"/>
</dbReference>
<feature type="compositionally biased region" description="Basic and acidic residues" evidence="7">
    <location>
        <begin position="398"/>
        <end position="413"/>
    </location>
</feature>
<feature type="compositionally biased region" description="Basic and acidic residues" evidence="7">
    <location>
        <begin position="2329"/>
        <end position="2345"/>
    </location>
</feature>
<evidence type="ECO:0000256" key="7">
    <source>
        <dbReference type="SAM" id="MobiDB-lite"/>
    </source>
</evidence>
<feature type="compositionally biased region" description="Gly residues" evidence="7">
    <location>
        <begin position="1450"/>
        <end position="1460"/>
    </location>
</feature>
<feature type="compositionally biased region" description="Basic and acidic residues" evidence="7">
    <location>
        <begin position="632"/>
        <end position="646"/>
    </location>
</feature>
<feature type="compositionally biased region" description="Basic and acidic residues" evidence="7">
    <location>
        <begin position="1383"/>
        <end position="1404"/>
    </location>
</feature>
<evidence type="ECO:0000313" key="10">
    <source>
        <dbReference type="EMBL" id="CAL1131775.1"/>
    </source>
</evidence>
<keyword evidence="2 5" id="KW-0853">WD repeat</keyword>
<keyword evidence="4" id="KW-0539">Nucleus</keyword>
<dbReference type="OrthoDB" id="6252103at2759"/>
<feature type="compositionally biased region" description="Basic and acidic residues" evidence="7">
    <location>
        <begin position="1002"/>
        <end position="1015"/>
    </location>
</feature>
<dbReference type="CDD" id="cd00200">
    <property type="entry name" value="WD40"/>
    <property type="match status" value="1"/>
</dbReference>
<feature type="repeat" description="PPR" evidence="6">
    <location>
        <begin position="38"/>
        <end position="75"/>
    </location>
</feature>
<evidence type="ECO:0000313" key="9">
    <source>
        <dbReference type="EMBL" id="CAI3978400.1"/>
    </source>
</evidence>
<evidence type="ECO:0000256" key="3">
    <source>
        <dbReference type="ARBA" id="ARBA00022737"/>
    </source>
</evidence>
<feature type="compositionally biased region" description="Basic residues" evidence="7">
    <location>
        <begin position="387"/>
        <end position="397"/>
    </location>
</feature>
<sequence>MDVVSYNTLIKAYVRHNLFDQAVSLLLTMREHPTHMPNTVTYHELIGALLKTGKEIHRTRAWELVNEMKEDKVIPNKPLVSNLLRSLRPKSHSSEITRAMQLVDSIQHQVDEGLLCTVLEAGVRVGKASLVRSKLECFHGEKAECPVKITGAHSFGSLIKAYGFVKDVAGAWNCWREMSVQHLKSLDSTRPLSLSAQRRKAALRCTTNTGSGAVQDGTYGLPHPPYLGHSPEVPLRRSNMPDKRSWHSGHGHGSRRPDRREDHGGDSEYTYEYLEDEESEQEDEPRQVRPAPPAASAAPERKQRTDGLHRPPTPPREARAAEVPRTVPREPPPPPPKERKEKKEKKKKADPKKEHKSEKDKKSRRGDPHDRRSRSTGRRPAEERSTRRSRSPSRRHDHREPRSPPRSPVELRRAPGHNPYPEDMPSMNTGSSGSGNAGASGALPTPVSPTHGPPDLGSALSPGDWVWVSSPGYWVFVPHEVPHQKGRHQSPGWESEKGRHKGKRPESPKGSPKGPPKGPPKGKGKNPPKGKESKGKGKKGKGKGRKRRKNRPGQHQRRRQAEAAAQTRAEGGPRGRRRRSDRGGGDDDGPPPAEAEGDGRDARDIPRPREHGPGGGDGDEPSDDEDDDEGDHEERAESETLTHDPVVEPSEPETLDPGAAGPHGPPAPGPRGAGSRASTPLFPPRPIGSPPGSSLGSRTRPRPAPPILPPGSGRRSARTSDSRAPASVTLPSGSKWDPRMGPAPGIRWKSGAPPAPPKYTADAKEVGSFDRYSRRVRLWAKRASGWMTDGDAALLLVESLSGAAERELEFTPLVEIENGGVEFVLQQLEASSNEHLVYRKHHYLRQWETVRRKVGETMRAYIHRFDQLHKQLSHIDVDVKATYSGEALGHRLLERAGLSTEQARMVLIGSGQSFAYPSIRDSLLLQYPDTLPVPAIGSGPGKGKGKGDKKGAKQVHVASHEEGGEEPPEAEDEDKEVAEITAAIDVLTVTAQKLKNITQGRRWTDGKGTSKDGDKGSTSTSKGKPSFSTKGKGKGKSKGDTGKNTSRVNVCETAQDEGDADDGWEEANDGDDHYDNEEQEDDQYESFFVFMTSHEDTSVVNPSPQVSQVLAVAPQSAAGLMIIDTACQKTCVGRGTYLAHCDILRSFGLRCQWTPESENFRFGAGGPQQSSMLVAIPAGVEGEAMVILASLLDASIPLLASLRLLSQLGAVLDLPKQSCRLHKIGVTVQLAKTLGGHLALRVTQFPKEGMPRSADMWHHKRQPGVEVVLDPAKSAASADADARGESESTKHTTRNTGMAEGTHVLAAAVSGSSSEAPNSTASVGNAARTRRALASAMACGMARGDGGSPDVAPPFPTTGHSVPSTRSRASDQHSTPWSGPRADAGELHTPEQPDAPVRESARQVHEVRNVRRPVALGRSHGLLALLVSILALVTATSEPGQYLPSCYGEQGKGQEQGEGQGKGDFREFPDPGFLAADPHTPSSTRVRSPERHEPRTSGRPERSIRLEPAQRLGLKKGQRKQLAAQARRAHQVLSLEYAILGSELAKAADARRRVTHSADFLQMTPCERGENLTSAGLRSPQEQWDIATHRGRKQWVESLMYHKPLVIAVRLADSPSHGTPEVINSVLRTVAHQQRCSRYWVIIAPRTHPVWRHPGISRLVTEGQHFITRASETIVSNHEWLTQASPGSPTGLSERVRRIAREMDPTRFHTEAPESRRTPACGEMDRVSTRPVNHETYYLDYVQDPKTWQEVMKMVDDVFRGSSQQQITLSPGHDIRKQVELLIPWRVERIQIAKTPRARRMPTDIPYTHRANILLYNDDDLAFESEDVGNVAFPRQRFSKGVRYAICVYGYAPQDPDEEQPVYDGPPDGHSLDDPEIPPEEVRGSGITMPNCKAPRDVKRAVARLHVNLGHPSSADLIRMISQQGTVNPETIAAAKALNCTSCLRMKNNAPPRPSRVVTKFMGQLGDNIQMDIFYARTVDGQNHPMLGIVDEATNLQQVARLPNREPASVLKAFREVWVRPYGMPHRITMDQDGAFMGEFWTYVVDQATEADYVPPDAHHRLGKAERCNAVYREILNRVVDGMAIATTDDMEQAIDATTHAINSMPRTRGLSAYAIVFGRVPRVPGELLTDEAALAADVPTEEHNRHAILFRAEAQKAAAQVNVDQHVRRALLRKTAHMRVQDITPGAKCAVWRSQLRGKGPKKKGGYVIGRLVTFDGRCAWVQLGTQTVKVDRNQLRPAYGFESWAPDAEDIQALKDAERNLLDDNVQSLEGPPPPDDEPVEPTVVIPPTPSMLALPAPPTPAMPSTPAAPALHQQPSSPRSRRGKRHTETDAPARASDQKRTVTQEGWDDGQISNLICHHDDIGLTDEVELQDFGWDGTDWEPGHPERLVNLAEVFASEHSAPELPCDQEDAIEDSHTSWQVCYVGDQKALVNTEKLTRKELKALNREVPWREIVHQGGSVLRKYVESARKEHEQWQAWSSVRPLSDQEANAVLSDPVLRTRVLKSRACYRDKAQGQGELRAKCRVVVLGHRDPDLTTISRDAPTPSRLTEHLLLVIYISGRNRAFLGDKRVWRLWCADATTAFLQGTQQDGERPNRLFMQSPRDPILLQAGAFPATMYEIHGNVYGLANAPRLWSLEVGKRLLSAGFRPHALDRMCFLHYDKEGRLDCISLVYVDDFLVTYADNFDLTIITALFKWGSTSNDTDVITFKGKQLRTTKRDGKFVLLVTQTEYIRSLAPGKVTRQRARGDEQLTEAELQEFRSCCGALQWVVGQTRPDGCATVSLANHGNESTLSDLKTLYGLMEHFQMTSHDGLVFKGIPITKETVLVTYGDCSWANAQDYKSQEGLLVCLTTPGALQGPTDAVMIDWKSTRTPRVVRSTMAGEAYAADDAIDRGVYVNQCLCELIFGANASPLSNPQYLRHLHATDCKSLFDAIIASNFQTEEKRVGLTVRSIQETIGPNDMRWVPTGAMHADGLTKIADWLRAQFLAVASNGDVDGAHELIQRLLEDKETKSQVNAVIYGSILKGFSRKKHMDRVWEAFDEMKTHGITPTLMTFNAIMDGCVRNEEMSKVADLVQEMSVYNLVPNLITYSTMIKGFCATGDMQSAFAIFEQLQKGRESPDEVVYNTLLDGCLKAGMADEGEQLLEAMMAQGLAPSIYTLSVVVKLLANAKRLDKAFKLAEGASSRFRFRLGAQLQTALLQACISCRAFDRGARFYLKTHKDRLSADKKICQTIIRGLLSTGKAELAADLLKSLLGLNSTSEEVIRHRATQEIDEVLVAEVISALLEQGNNYRQAEQIYESLKALKPRFVLDAELLKKIRQPKELVPRYRDINSANASSTAKARRAREDALADAQGDLASDEDSEAPVAAEEEEEDFFETPDEKRVRLAKEYLTNMGDTRTPEQIQDQLTKQKKTKFSVSNLTLGEPRFLKGHKMAATCVCLNSDEGTMYTGGKDCALIRWDVETGKKDVFPGGRNRFECGGHFEKVLSLCLLEQRGLLVSAGVDRVVRLWDPRSPAKSSCIASLHGHSKDTTALVPDLGEEQFYSGSADKSLKIWDVGSRRCMETLLGHVGAVSSLDLLNKGRPLSGSEDKTVRFWKVDKGTHLMFTRHTYAVDAVCISDQDRFVSGGQDGRLMLWSSTSKKPLATSSLGDGKWVASLSAIKQANVFFSGSVDGALRSWRFGRDEEGEQKGLQLFEAAEPIMAPGCINQIAVGKRLIACAVGKEHKFGRWFYDKKEKNGVLLVPLSYKEG</sequence>
<dbReference type="Pfam" id="PF00400">
    <property type="entry name" value="WD40"/>
    <property type="match status" value="5"/>
</dbReference>
<dbReference type="Gene3D" id="1.25.40.10">
    <property type="entry name" value="Tetratricopeptide repeat domain"/>
    <property type="match status" value="3"/>
</dbReference>
<feature type="region of interest" description="Disordered" evidence="7">
    <location>
        <begin position="933"/>
        <end position="975"/>
    </location>
</feature>
<feature type="repeat" description="PPR" evidence="6">
    <location>
        <begin position="3054"/>
        <end position="3088"/>
    </location>
</feature>
<feature type="repeat" description="WD" evidence="5">
    <location>
        <begin position="3570"/>
        <end position="3610"/>
    </location>
</feature>